<feature type="region of interest" description="Disordered" evidence="1">
    <location>
        <begin position="33"/>
        <end position="71"/>
    </location>
</feature>
<reference evidence="5" key="1">
    <citation type="submission" date="2022-11" db="UniProtKB">
        <authorList>
            <consortium name="WormBaseParasite"/>
        </authorList>
    </citation>
    <scope>IDENTIFICATION</scope>
</reference>
<accession>A0A914C4J1</accession>
<keyword evidence="4" id="KW-1185">Reference proteome</keyword>
<feature type="transmembrane region" description="Helical" evidence="2">
    <location>
        <begin position="187"/>
        <end position="206"/>
    </location>
</feature>
<evidence type="ECO:0000313" key="5">
    <source>
        <dbReference type="WBParaSite" id="ACRNAN_Path_212.g763.t1"/>
    </source>
</evidence>
<feature type="domain" description="CWH43-like N-terminal" evidence="3">
    <location>
        <begin position="92"/>
        <end position="312"/>
    </location>
</feature>
<dbReference type="GO" id="GO:0000139">
    <property type="term" value="C:Golgi membrane"/>
    <property type="evidence" value="ECO:0007669"/>
    <property type="project" value="InterPro"/>
</dbReference>
<dbReference type="WBParaSite" id="ACRNAN_Path_212.g763.t1">
    <property type="protein sequence ID" value="ACRNAN_Path_212.g763.t1"/>
    <property type="gene ID" value="ACRNAN_Path_212.g763"/>
</dbReference>
<sequence>MKTPKLGRRMRRKSASDAYNLATASTFKKPIQASGSAASEANSRIKSELAAPTEKSLDYPSWPTRTPSIHPKRQAPEYQVKEIMRLNPLEFFFAGFIPPFIGAIASIVVALLFHYDEISNYNWQCGRARFPSLSRIINLPMERTFWQFTFLFHIPLRMVEISVGFFRYGRLRNVECSWPIIYTLSRYLYAFFGGFELIFLVALSVVGEREIISYHVIFFYLFGTFAYGFFITNVICHSQSLYYLNPYGRISYYIKIVVIILYGISIPILTGAFMLYWKKCITVMYDVFAITEYCDVFLSIAYHSCAYFDIRHKVIFSIRKVKKVKND</sequence>
<proteinExistence type="predicted"/>
<keyword evidence="2" id="KW-1133">Transmembrane helix</keyword>
<protein>
    <recommendedName>
        <fullName evidence="3">CWH43-like N-terminal domain-containing protein</fullName>
    </recommendedName>
</protein>
<organism evidence="4 5">
    <name type="scientific">Acrobeloides nanus</name>
    <dbReference type="NCBI Taxonomy" id="290746"/>
    <lineage>
        <taxon>Eukaryota</taxon>
        <taxon>Metazoa</taxon>
        <taxon>Ecdysozoa</taxon>
        <taxon>Nematoda</taxon>
        <taxon>Chromadorea</taxon>
        <taxon>Rhabditida</taxon>
        <taxon>Tylenchina</taxon>
        <taxon>Cephalobomorpha</taxon>
        <taxon>Cephaloboidea</taxon>
        <taxon>Cephalobidae</taxon>
        <taxon>Acrobeloides</taxon>
    </lineage>
</organism>
<dbReference type="GO" id="GO:0005789">
    <property type="term" value="C:endoplasmic reticulum membrane"/>
    <property type="evidence" value="ECO:0007669"/>
    <property type="project" value="TreeGrafter"/>
</dbReference>
<evidence type="ECO:0000259" key="3">
    <source>
        <dbReference type="Pfam" id="PF10277"/>
    </source>
</evidence>
<dbReference type="GO" id="GO:0006506">
    <property type="term" value="P:GPI anchor biosynthetic process"/>
    <property type="evidence" value="ECO:0007669"/>
    <property type="project" value="TreeGrafter"/>
</dbReference>
<keyword evidence="2" id="KW-0812">Transmembrane</keyword>
<evidence type="ECO:0000313" key="4">
    <source>
        <dbReference type="Proteomes" id="UP000887540"/>
    </source>
</evidence>
<feature type="transmembrane region" description="Helical" evidence="2">
    <location>
        <begin position="145"/>
        <end position="166"/>
    </location>
</feature>
<dbReference type="AlphaFoldDB" id="A0A914C4J1"/>
<dbReference type="InterPro" id="IPR019402">
    <property type="entry name" value="CWH43_N"/>
</dbReference>
<dbReference type="Pfam" id="PF10277">
    <property type="entry name" value="Frag1"/>
    <property type="match status" value="1"/>
</dbReference>
<dbReference type="PANTHER" id="PTHR12892">
    <property type="entry name" value="FGF RECEPTOR ACTIVATING PROTEIN 1"/>
    <property type="match status" value="1"/>
</dbReference>
<evidence type="ECO:0000256" key="2">
    <source>
        <dbReference type="SAM" id="Phobius"/>
    </source>
</evidence>
<keyword evidence="2" id="KW-0472">Membrane</keyword>
<dbReference type="InterPro" id="IPR039545">
    <property type="entry name" value="PGAP2"/>
</dbReference>
<name>A0A914C4J1_9BILA</name>
<feature type="transmembrane region" description="Helical" evidence="2">
    <location>
        <begin position="212"/>
        <end position="231"/>
    </location>
</feature>
<feature type="transmembrane region" description="Helical" evidence="2">
    <location>
        <begin position="252"/>
        <end position="277"/>
    </location>
</feature>
<evidence type="ECO:0000256" key="1">
    <source>
        <dbReference type="SAM" id="MobiDB-lite"/>
    </source>
</evidence>
<dbReference type="Proteomes" id="UP000887540">
    <property type="component" value="Unplaced"/>
</dbReference>
<feature type="transmembrane region" description="Helical" evidence="2">
    <location>
        <begin position="91"/>
        <end position="113"/>
    </location>
</feature>
<feature type="compositionally biased region" description="Polar residues" evidence="1">
    <location>
        <begin position="33"/>
        <end position="44"/>
    </location>
</feature>
<dbReference type="PANTHER" id="PTHR12892:SF9">
    <property type="entry name" value="POST-GPI ATTACHMENT TO PROTEINS FACTOR 2-LIKE"/>
    <property type="match status" value="1"/>
</dbReference>